<feature type="modified residue" description="4-aspartylphosphate" evidence="17">
    <location>
        <position position="465"/>
    </location>
</feature>
<dbReference type="GO" id="GO:0005524">
    <property type="term" value="F:ATP binding"/>
    <property type="evidence" value="ECO:0007669"/>
    <property type="project" value="UniProtKB-KW"/>
</dbReference>
<dbReference type="InterPro" id="IPR004358">
    <property type="entry name" value="Sig_transdc_His_kin-like_C"/>
</dbReference>
<organism evidence="21 22">
    <name type="scientific">Desulfonema limicola</name>
    <dbReference type="NCBI Taxonomy" id="45656"/>
    <lineage>
        <taxon>Bacteria</taxon>
        <taxon>Pseudomonadati</taxon>
        <taxon>Thermodesulfobacteriota</taxon>
        <taxon>Desulfobacteria</taxon>
        <taxon>Desulfobacterales</taxon>
        <taxon>Desulfococcaceae</taxon>
        <taxon>Desulfonema</taxon>
    </lineage>
</organism>
<keyword evidence="11" id="KW-1133">Transmembrane helix</keyword>
<evidence type="ECO:0000313" key="22">
    <source>
        <dbReference type="Proteomes" id="UP000663720"/>
    </source>
</evidence>
<dbReference type="Gene3D" id="6.10.250.690">
    <property type="match status" value="1"/>
</dbReference>
<evidence type="ECO:0000259" key="20">
    <source>
        <dbReference type="PROSITE" id="PS50894"/>
    </source>
</evidence>
<dbReference type="AlphaFoldDB" id="A0A975BCG8"/>
<evidence type="ECO:0000259" key="19">
    <source>
        <dbReference type="PROSITE" id="PS50110"/>
    </source>
</evidence>
<feature type="domain" description="Response regulatory" evidence="19">
    <location>
        <begin position="12"/>
        <end position="128"/>
    </location>
</feature>
<evidence type="ECO:0000256" key="10">
    <source>
        <dbReference type="ARBA" id="ARBA00022840"/>
    </source>
</evidence>
<evidence type="ECO:0000256" key="3">
    <source>
        <dbReference type="ARBA" id="ARBA00012438"/>
    </source>
</evidence>
<keyword evidence="13" id="KW-0472">Membrane</keyword>
<dbReference type="CDD" id="cd00082">
    <property type="entry name" value="HisKA"/>
    <property type="match status" value="1"/>
</dbReference>
<dbReference type="CDD" id="cd17546">
    <property type="entry name" value="REC_hyHK_CKI1_RcsC-like"/>
    <property type="match status" value="2"/>
</dbReference>
<evidence type="ECO:0000256" key="1">
    <source>
        <dbReference type="ARBA" id="ARBA00000085"/>
    </source>
</evidence>
<keyword evidence="12" id="KW-0902">Two-component regulatory system</keyword>
<feature type="domain" description="HPt" evidence="20">
    <location>
        <begin position="718"/>
        <end position="818"/>
    </location>
</feature>
<evidence type="ECO:0000256" key="6">
    <source>
        <dbReference type="ARBA" id="ARBA00022679"/>
    </source>
</evidence>
<dbReference type="InterPro" id="IPR011006">
    <property type="entry name" value="CheY-like_superfamily"/>
</dbReference>
<dbReference type="Gene3D" id="1.20.120.160">
    <property type="entry name" value="HPT domain"/>
    <property type="match status" value="1"/>
</dbReference>
<evidence type="ECO:0000256" key="11">
    <source>
        <dbReference type="ARBA" id="ARBA00022989"/>
    </source>
</evidence>
<evidence type="ECO:0000256" key="16">
    <source>
        <dbReference type="PROSITE-ProRule" id="PRU00110"/>
    </source>
</evidence>
<dbReference type="InterPro" id="IPR003661">
    <property type="entry name" value="HisK_dim/P_dom"/>
</dbReference>
<feature type="modified residue" description="4-aspartylphosphate" evidence="17">
    <location>
        <position position="610"/>
    </location>
</feature>
<dbReference type="PRINTS" id="PR00344">
    <property type="entry name" value="BCTRLSENSOR"/>
</dbReference>
<evidence type="ECO:0000256" key="12">
    <source>
        <dbReference type="ARBA" id="ARBA00023012"/>
    </source>
</evidence>
<evidence type="ECO:0000313" key="21">
    <source>
        <dbReference type="EMBL" id="QTA82836.1"/>
    </source>
</evidence>
<dbReference type="PROSITE" id="PS50110">
    <property type="entry name" value="RESPONSE_REGULATORY"/>
    <property type="match status" value="3"/>
</dbReference>
<dbReference type="CDD" id="cd16922">
    <property type="entry name" value="HATPase_EvgS-ArcB-TorS-like"/>
    <property type="match status" value="1"/>
</dbReference>
<dbReference type="Gene3D" id="1.10.287.130">
    <property type="match status" value="1"/>
</dbReference>
<dbReference type="CDD" id="cd19920">
    <property type="entry name" value="REC_PA4781-like"/>
    <property type="match status" value="1"/>
</dbReference>
<evidence type="ECO:0000256" key="15">
    <source>
        <dbReference type="ARBA" id="ARBA00068150"/>
    </source>
</evidence>
<comment type="catalytic activity">
    <reaction evidence="1">
        <text>ATP + protein L-histidine = ADP + protein N-phospho-L-histidine.</text>
        <dbReference type="EC" id="2.7.13.3"/>
    </reaction>
</comment>
<dbReference type="SUPFAM" id="SSF47384">
    <property type="entry name" value="Homodimeric domain of signal transducing histidine kinase"/>
    <property type="match status" value="1"/>
</dbReference>
<dbReference type="InterPro" id="IPR008207">
    <property type="entry name" value="Sig_transdc_His_kin_Hpt_dom"/>
</dbReference>
<dbReference type="PANTHER" id="PTHR45339">
    <property type="entry name" value="HYBRID SIGNAL TRANSDUCTION HISTIDINE KINASE J"/>
    <property type="match status" value="1"/>
</dbReference>
<dbReference type="Gene3D" id="3.40.50.2300">
    <property type="match status" value="3"/>
</dbReference>
<evidence type="ECO:0000256" key="7">
    <source>
        <dbReference type="ARBA" id="ARBA00022692"/>
    </source>
</evidence>
<feature type="domain" description="Response regulatory" evidence="19">
    <location>
        <begin position="412"/>
        <end position="533"/>
    </location>
</feature>
<evidence type="ECO:0000256" key="17">
    <source>
        <dbReference type="PROSITE-ProRule" id="PRU00169"/>
    </source>
</evidence>
<dbReference type="FunFam" id="1.10.287.130:FF:000002">
    <property type="entry name" value="Two-component osmosensing histidine kinase"/>
    <property type="match status" value="1"/>
</dbReference>
<evidence type="ECO:0000259" key="18">
    <source>
        <dbReference type="PROSITE" id="PS50109"/>
    </source>
</evidence>
<protein>
    <recommendedName>
        <fullName evidence="15">Sensory/regulatory protein RpfC</fullName>
        <ecNumber evidence="3">2.7.13.3</ecNumber>
    </recommendedName>
</protein>
<dbReference type="InterPro" id="IPR036097">
    <property type="entry name" value="HisK_dim/P_sf"/>
</dbReference>
<dbReference type="GO" id="GO:0000155">
    <property type="term" value="F:phosphorelay sensor kinase activity"/>
    <property type="evidence" value="ECO:0007669"/>
    <property type="project" value="InterPro"/>
</dbReference>
<dbReference type="SUPFAM" id="SSF47226">
    <property type="entry name" value="Histidine-containing phosphotransfer domain, HPT domain"/>
    <property type="match status" value="1"/>
</dbReference>
<comment type="subcellular location">
    <subcellularLocation>
        <location evidence="2">Cell membrane</location>
        <topology evidence="2">Multi-pass membrane protein</topology>
    </subcellularLocation>
</comment>
<dbReference type="EMBL" id="CP061799">
    <property type="protein sequence ID" value="QTA82836.1"/>
    <property type="molecule type" value="Genomic_DNA"/>
</dbReference>
<dbReference type="Proteomes" id="UP000663720">
    <property type="component" value="Chromosome"/>
</dbReference>
<keyword evidence="5 17" id="KW-0597">Phosphoprotein</keyword>
<dbReference type="InterPro" id="IPR036641">
    <property type="entry name" value="HPT_dom_sf"/>
</dbReference>
<dbReference type="Pfam" id="PF02518">
    <property type="entry name" value="HATPase_c"/>
    <property type="match status" value="1"/>
</dbReference>
<feature type="modified residue" description="4-aspartylphosphate" evidence="17">
    <location>
        <position position="61"/>
    </location>
</feature>
<dbReference type="SUPFAM" id="SSF55874">
    <property type="entry name" value="ATPase domain of HSP90 chaperone/DNA topoisomerase II/histidine kinase"/>
    <property type="match status" value="1"/>
</dbReference>
<dbReference type="PANTHER" id="PTHR45339:SF1">
    <property type="entry name" value="HYBRID SIGNAL TRANSDUCTION HISTIDINE KINASE J"/>
    <property type="match status" value="1"/>
</dbReference>
<feature type="modified residue" description="Phosphohistidine" evidence="16">
    <location>
        <position position="757"/>
    </location>
</feature>
<dbReference type="FunFam" id="3.30.565.10:FF:000010">
    <property type="entry name" value="Sensor histidine kinase RcsC"/>
    <property type="match status" value="1"/>
</dbReference>
<dbReference type="Pfam" id="PF01627">
    <property type="entry name" value="Hpt"/>
    <property type="match status" value="1"/>
</dbReference>
<dbReference type="Gene3D" id="3.30.565.10">
    <property type="entry name" value="Histidine kinase-like ATPase, C-terminal domain"/>
    <property type="match status" value="1"/>
</dbReference>
<dbReference type="KEGG" id="dli:dnl_52210"/>
<comment type="subunit">
    <text evidence="14">At low DSF concentrations, interacts with RpfF.</text>
</comment>
<keyword evidence="7" id="KW-0812">Transmembrane</keyword>
<keyword evidence="22" id="KW-1185">Reference proteome</keyword>
<keyword evidence="4" id="KW-1003">Cell membrane</keyword>
<keyword evidence="8" id="KW-0547">Nucleotide-binding</keyword>
<dbReference type="InterPro" id="IPR003594">
    <property type="entry name" value="HATPase_dom"/>
</dbReference>
<evidence type="ECO:0000256" key="9">
    <source>
        <dbReference type="ARBA" id="ARBA00022777"/>
    </source>
</evidence>
<dbReference type="SMART" id="SM00388">
    <property type="entry name" value="HisKA"/>
    <property type="match status" value="1"/>
</dbReference>
<proteinExistence type="predicted"/>
<dbReference type="RefSeq" id="WP_207688716.1">
    <property type="nucleotide sequence ID" value="NZ_CP061799.1"/>
</dbReference>
<reference evidence="21" key="1">
    <citation type="journal article" date="2021" name="Microb. Physiol.">
        <title>Proteogenomic Insights into the Physiology of Marine, Sulfate-Reducing, Filamentous Desulfonema limicola and Desulfonema magnum.</title>
        <authorList>
            <person name="Schnaars V."/>
            <person name="Wohlbrand L."/>
            <person name="Scheve S."/>
            <person name="Hinrichs C."/>
            <person name="Reinhardt R."/>
            <person name="Rabus R."/>
        </authorList>
    </citation>
    <scope>NUCLEOTIDE SEQUENCE</scope>
    <source>
        <strain evidence="21">5ac10</strain>
    </source>
</reference>
<dbReference type="GO" id="GO:0005886">
    <property type="term" value="C:plasma membrane"/>
    <property type="evidence" value="ECO:0007669"/>
    <property type="project" value="UniProtKB-SubCell"/>
</dbReference>
<dbReference type="SUPFAM" id="SSF52172">
    <property type="entry name" value="CheY-like"/>
    <property type="match status" value="3"/>
</dbReference>
<evidence type="ECO:0000256" key="8">
    <source>
        <dbReference type="ARBA" id="ARBA00022741"/>
    </source>
</evidence>
<dbReference type="InterPro" id="IPR005467">
    <property type="entry name" value="His_kinase_dom"/>
</dbReference>
<feature type="domain" description="Response regulatory" evidence="19">
    <location>
        <begin position="561"/>
        <end position="677"/>
    </location>
</feature>
<evidence type="ECO:0000256" key="13">
    <source>
        <dbReference type="ARBA" id="ARBA00023136"/>
    </source>
</evidence>
<dbReference type="SMART" id="SM00448">
    <property type="entry name" value="REC"/>
    <property type="match status" value="3"/>
</dbReference>
<sequence>MNTQQLSSSSSNIIIVDDNPDNLRLLAGLLGQKGYNVRLIRDGKMVLASAKSAKPDLILLDILMPEINGYEVCRQLKQDKDTSDIPVIFISALNEVVDKVKAFSSGGVDYITKPFHQEEVFARIEAHLSLRKLQKDIAEKNTCLLETQEKLIKAKAEAEQAARVKSQFLANMSHEIRTPLNSIIGLSHLALQTGLTPKQQDYLVKIQTSSYSLLGIINDLLDFSKIEAGKMDIESVDFNLEDVLENLSTLLSIKAQSRGLELIFKTAENVPLFLTGDPLRLGQILINLTDNAIKFTEKGEIMVSTELMAETGSSQVILKFTIHDTGIGLTQEQIKKLFHAFTQADGSITRRYGGTGLGLVICRHLAELMGGEISASSIPGRGSSFSFTAQFKRQPYHKERALVPKYDLRGIRVLIADDNETSLNILKEYLESFTFKVTTALSAKQALAILENAPADKPFELVLMDWKMPGMDGMEATKHIKENKKLAHIPFVLMITAYGREEIVSQAKNAGVDAFLIKPVNQSVLFDTIMEGLGQNISCKELIQPLETKSIQDLEKIQGASVLLVEDNIINQQVAKELLEHAGMAVTIACNGIQALQILDNMSFDLVLMDIQMPEMDGIQAVKIIRQQPRFDLLPVVAMTAHALTGDREKFIKKGMNEHLSKPINPEKLFAALIKWIKPGKRELPHIVLENNKNHIDNFPKHLPGIDIKAGLRNVAENQKMFRKILIQFQENFADTADQMRDIISKGELEKGERLIHNLKGVSGNIGAVDLFLITELFEHALKCCSADNFKGMAEKLDKEIKQVLKSADILKNLVPEENRKPVTGEKSDPAIIQSCLCQLNTLLNDNDLIEEELMDLLYNYPGNPDYKKYIKDLESCIEIFDYENAVKTLAVIADLLNISLDMKENNE</sequence>
<dbReference type="PROSITE" id="PS50894">
    <property type="entry name" value="HPT"/>
    <property type="match status" value="1"/>
</dbReference>
<evidence type="ECO:0000256" key="14">
    <source>
        <dbReference type="ARBA" id="ARBA00064003"/>
    </source>
</evidence>
<dbReference type="InterPro" id="IPR001789">
    <property type="entry name" value="Sig_transdc_resp-reg_receiver"/>
</dbReference>
<keyword evidence="10" id="KW-0067">ATP-binding</keyword>
<keyword evidence="9 21" id="KW-0418">Kinase</keyword>
<dbReference type="Pfam" id="PF00512">
    <property type="entry name" value="HisKA"/>
    <property type="match status" value="1"/>
</dbReference>
<dbReference type="EC" id="2.7.13.3" evidence="3"/>
<gene>
    <name evidence="21" type="ORF">dnl_52210</name>
</gene>
<accession>A0A975BCG8</accession>
<keyword evidence="6" id="KW-0808">Transferase</keyword>
<name>A0A975BCG8_9BACT</name>
<evidence type="ECO:0000256" key="5">
    <source>
        <dbReference type="ARBA" id="ARBA00022553"/>
    </source>
</evidence>
<dbReference type="PROSITE" id="PS50109">
    <property type="entry name" value="HIS_KIN"/>
    <property type="match status" value="1"/>
</dbReference>
<evidence type="ECO:0000256" key="4">
    <source>
        <dbReference type="ARBA" id="ARBA00022475"/>
    </source>
</evidence>
<feature type="domain" description="Histidine kinase" evidence="18">
    <location>
        <begin position="171"/>
        <end position="393"/>
    </location>
</feature>
<dbReference type="SMART" id="SM00387">
    <property type="entry name" value="HATPase_c"/>
    <property type="match status" value="1"/>
</dbReference>
<dbReference type="InterPro" id="IPR036890">
    <property type="entry name" value="HATPase_C_sf"/>
</dbReference>
<dbReference type="Pfam" id="PF00072">
    <property type="entry name" value="Response_reg"/>
    <property type="match status" value="3"/>
</dbReference>
<evidence type="ECO:0000256" key="2">
    <source>
        <dbReference type="ARBA" id="ARBA00004651"/>
    </source>
</evidence>